<reference evidence="2 3" key="1">
    <citation type="submission" date="2024-02" db="EMBL/GenBank/DDBJ databases">
        <title>de novo genome assembly of Solanum bulbocastanum strain 11H21.</title>
        <authorList>
            <person name="Hosaka A.J."/>
        </authorList>
    </citation>
    <scope>NUCLEOTIDE SEQUENCE [LARGE SCALE GENOMIC DNA]</scope>
    <source>
        <tissue evidence="2">Young leaves</tissue>
    </source>
</reference>
<sequence length="215" mass="24599">MRKIVNTFIVEGYISSKVLSFFNKSCGINMEHGQVRQKVIKWWLTKSKNKVHKMILLCLPNIICWHRRADVRQGLMIRKCPLDNQPTSHQDDTHDQFPGLQLSNHWYDFIRGAKNLKPIIQSQSNFWAKPCVGWTKLNVDRCRKGNHGRAGGDGIIRDHNGAIFVCFAKYYGHCSNNLAEAKAMHKSIMLCIIKGIVNVIVESHSIFGLSLVKKN</sequence>
<dbReference type="InterPro" id="IPR002156">
    <property type="entry name" value="RNaseH_domain"/>
</dbReference>
<dbReference type="Gene3D" id="3.30.420.10">
    <property type="entry name" value="Ribonuclease H-like superfamily/Ribonuclease H"/>
    <property type="match status" value="1"/>
</dbReference>
<evidence type="ECO:0000259" key="1">
    <source>
        <dbReference type="Pfam" id="PF13456"/>
    </source>
</evidence>
<dbReference type="Proteomes" id="UP001371456">
    <property type="component" value="Unassembled WGS sequence"/>
</dbReference>
<dbReference type="PANTHER" id="PTHR47074">
    <property type="entry name" value="BNAC02G40300D PROTEIN"/>
    <property type="match status" value="1"/>
</dbReference>
<dbReference type="EMBL" id="JBANQN010000001">
    <property type="protein sequence ID" value="KAK6803233.1"/>
    <property type="molecule type" value="Genomic_DNA"/>
</dbReference>
<evidence type="ECO:0000313" key="3">
    <source>
        <dbReference type="Proteomes" id="UP001371456"/>
    </source>
</evidence>
<organism evidence="2 3">
    <name type="scientific">Solanum bulbocastanum</name>
    <name type="common">Wild potato</name>
    <dbReference type="NCBI Taxonomy" id="147425"/>
    <lineage>
        <taxon>Eukaryota</taxon>
        <taxon>Viridiplantae</taxon>
        <taxon>Streptophyta</taxon>
        <taxon>Embryophyta</taxon>
        <taxon>Tracheophyta</taxon>
        <taxon>Spermatophyta</taxon>
        <taxon>Magnoliopsida</taxon>
        <taxon>eudicotyledons</taxon>
        <taxon>Gunneridae</taxon>
        <taxon>Pentapetalae</taxon>
        <taxon>asterids</taxon>
        <taxon>lamiids</taxon>
        <taxon>Solanales</taxon>
        <taxon>Solanaceae</taxon>
        <taxon>Solanoideae</taxon>
        <taxon>Solaneae</taxon>
        <taxon>Solanum</taxon>
    </lineage>
</organism>
<dbReference type="Pfam" id="PF13456">
    <property type="entry name" value="RVT_3"/>
    <property type="match status" value="1"/>
</dbReference>
<dbReference type="InterPro" id="IPR012337">
    <property type="entry name" value="RNaseH-like_sf"/>
</dbReference>
<dbReference type="InterPro" id="IPR052929">
    <property type="entry name" value="RNase_H-like_EbsB-rel"/>
</dbReference>
<dbReference type="CDD" id="cd06222">
    <property type="entry name" value="RNase_H_like"/>
    <property type="match status" value="1"/>
</dbReference>
<dbReference type="SUPFAM" id="SSF53098">
    <property type="entry name" value="Ribonuclease H-like"/>
    <property type="match status" value="1"/>
</dbReference>
<comment type="caution">
    <text evidence="2">The sequence shown here is derived from an EMBL/GenBank/DDBJ whole genome shotgun (WGS) entry which is preliminary data.</text>
</comment>
<dbReference type="GO" id="GO:0003676">
    <property type="term" value="F:nucleic acid binding"/>
    <property type="evidence" value="ECO:0007669"/>
    <property type="project" value="InterPro"/>
</dbReference>
<dbReference type="InterPro" id="IPR044730">
    <property type="entry name" value="RNase_H-like_dom_plant"/>
</dbReference>
<dbReference type="GO" id="GO:0004523">
    <property type="term" value="F:RNA-DNA hybrid ribonuclease activity"/>
    <property type="evidence" value="ECO:0007669"/>
    <property type="project" value="InterPro"/>
</dbReference>
<dbReference type="InterPro" id="IPR036397">
    <property type="entry name" value="RNaseH_sf"/>
</dbReference>
<evidence type="ECO:0000313" key="2">
    <source>
        <dbReference type="EMBL" id="KAK6803233.1"/>
    </source>
</evidence>
<name>A0AAN8YMU0_SOLBU</name>
<protein>
    <recommendedName>
        <fullName evidence="1">RNase H type-1 domain-containing protein</fullName>
    </recommendedName>
</protein>
<dbReference type="AlphaFoldDB" id="A0AAN8YMU0"/>
<proteinExistence type="predicted"/>
<dbReference type="PANTHER" id="PTHR47074:SF75">
    <property type="entry name" value="RNASE H TYPE-1 DOMAIN-CONTAINING PROTEIN"/>
    <property type="match status" value="1"/>
</dbReference>
<feature type="domain" description="RNase H type-1" evidence="1">
    <location>
        <begin position="139"/>
        <end position="205"/>
    </location>
</feature>
<accession>A0AAN8YMU0</accession>
<keyword evidence="3" id="KW-1185">Reference proteome</keyword>
<gene>
    <name evidence="2" type="ORF">RDI58_001017</name>
</gene>